<evidence type="ECO:0000256" key="2">
    <source>
        <dbReference type="ARBA" id="ARBA00022448"/>
    </source>
</evidence>
<evidence type="ECO:0000256" key="3">
    <source>
        <dbReference type="ARBA" id="ARBA00022475"/>
    </source>
</evidence>
<keyword evidence="10" id="KW-1185">Reference proteome</keyword>
<dbReference type="Pfam" id="PF19300">
    <property type="entry name" value="BPD_transp_1_N"/>
    <property type="match status" value="1"/>
</dbReference>
<reference evidence="9 10" key="1">
    <citation type="submission" date="2024-09" db="EMBL/GenBank/DDBJ databases">
        <authorList>
            <person name="Pan X."/>
        </authorList>
    </citation>
    <scope>NUCLEOTIDE SEQUENCE [LARGE SCALE GENOMIC DNA]</scope>
    <source>
        <strain evidence="9 10">B2969</strain>
    </source>
</reference>
<feature type="transmembrane region" description="Helical" evidence="7">
    <location>
        <begin position="278"/>
        <end position="297"/>
    </location>
</feature>
<dbReference type="PANTHER" id="PTHR43163">
    <property type="entry name" value="DIPEPTIDE TRANSPORT SYSTEM PERMEASE PROTEIN DPPB-RELATED"/>
    <property type="match status" value="1"/>
</dbReference>
<keyword evidence="6 7" id="KW-0472">Membrane</keyword>
<dbReference type="EMBL" id="JBIQWL010000001">
    <property type="protein sequence ID" value="MFH8249013.1"/>
    <property type="molecule type" value="Genomic_DNA"/>
</dbReference>
<protein>
    <submittedName>
        <fullName evidence="9">ABC transporter permease</fullName>
    </submittedName>
</protein>
<name>A0ABW7Q495_9MICO</name>
<evidence type="ECO:0000256" key="1">
    <source>
        <dbReference type="ARBA" id="ARBA00004651"/>
    </source>
</evidence>
<comment type="similarity">
    <text evidence="7">Belongs to the binding-protein-dependent transport system permease family.</text>
</comment>
<feature type="transmembrane region" description="Helical" evidence="7">
    <location>
        <begin position="101"/>
        <end position="123"/>
    </location>
</feature>
<dbReference type="InterPro" id="IPR000515">
    <property type="entry name" value="MetI-like"/>
</dbReference>
<dbReference type="RefSeq" id="WP_396638965.1">
    <property type="nucleotide sequence ID" value="NZ_JBIQWL010000001.1"/>
</dbReference>
<gene>
    <name evidence="9" type="ORF">ACH3VR_01435</name>
</gene>
<keyword evidence="5 7" id="KW-1133">Transmembrane helix</keyword>
<dbReference type="Proteomes" id="UP001610861">
    <property type="component" value="Unassembled WGS sequence"/>
</dbReference>
<accession>A0ABW7Q495</accession>
<dbReference type="PROSITE" id="PS50928">
    <property type="entry name" value="ABC_TM1"/>
    <property type="match status" value="1"/>
</dbReference>
<feature type="transmembrane region" description="Helical" evidence="7">
    <location>
        <begin position="135"/>
        <end position="156"/>
    </location>
</feature>
<feature type="transmembrane region" description="Helical" evidence="7">
    <location>
        <begin position="176"/>
        <end position="197"/>
    </location>
</feature>
<dbReference type="PANTHER" id="PTHR43163:SF3">
    <property type="entry name" value="PEPTIDE ABC TRANSPORTER PERMEASE PROTEIN"/>
    <property type="match status" value="1"/>
</dbReference>
<dbReference type="InterPro" id="IPR035906">
    <property type="entry name" value="MetI-like_sf"/>
</dbReference>
<dbReference type="CDD" id="cd06261">
    <property type="entry name" value="TM_PBP2"/>
    <property type="match status" value="1"/>
</dbReference>
<feature type="domain" description="ABC transmembrane type-1" evidence="8">
    <location>
        <begin position="95"/>
        <end position="297"/>
    </location>
</feature>
<dbReference type="Pfam" id="PF00528">
    <property type="entry name" value="BPD_transp_1"/>
    <property type="match status" value="1"/>
</dbReference>
<evidence type="ECO:0000256" key="5">
    <source>
        <dbReference type="ARBA" id="ARBA00022989"/>
    </source>
</evidence>
<evidence type="ECO:0000313" key="10">
    <source>
        <dbReference type="Proteomes" id="UP001610861"/>
    </source>
</evidence>
<dbReference type="SUPFAM" id="SSF161098">
    <property type="entry name" value="MetI-like"/>
    <property type="match status" value="1"/>
</dbReference>
<evidence type="ECO:0000259" key="8">
    <source>
        <dbReference type="PROSITE" id="PS50928"/>
    </source>
</evidence>
<dbReference type="Gene3D" id="1.10.3720.10">
    <property type="entry name" value="MetI-like"/>
    <property type="match status" value="1"/>
</dbReference>
<feature type="transmembrane region" description="Helical" evidence="7">
    <location>
        <begin position="12"/>
        <end position="31"/>
    </location>
</feature>
<evidence type="ECO:0000256" key="4">
    <source>
        <dbReference type="ARBA" id="ARBA00022692"/>
    </source>
</evidence>
<evidence type="ECO:0000313" key="9">
    <source>
        <dbReference type="EMBL" id="MFH8249013.1"/>
    </source>
</evidence>
<proteinExistence type="inferred from homology"/>
<evidence type="ECO:0000256" key="6">
    <source>
        <dbReference type="ARBA" id="ARBA00023136"/>
    </source>
</evidence>
<sequence>MLIYIVKHLARAVGVFLTVTFATFVVMYGNGAGVARSTLGMNASEEDVQHRVVELGLDRPLFVQYFEWLGGLFTGNLGRSYYTGQSVTSALAVRVPVTMSLIIATLILTIVISVFLGVVAAYYGGWIDRTVQIIAGIGAAIPPFITAVVLVLVFAVNNPIFPATGYVRPTDSIPGWLASITLPVTAILIGSLGASQIRGSVIDMLSRDFVRTLRARGISEKAVVFRHVLRSASGPGIIAFGLLVVAMFGGTIFVEQVFALPGMGQLLNQSAQAGDVPMVMGCVLVMTVVVLVVNLAADISNSALNPKARMR</sequence>
<keyword evidence="3" id="KW-1003">Cell membrane</keyword>
<keyword evidence="4 7" id="KW-0812">Transmembrane</keyword>
<feature type="transmembrane region" description="Helical" evidence="7">
    <location>
        <begin position="236"/>
        <end position="258"/>
    </location>
</feature>
<comment type="subcellular location">
    <subcellularLocation>
        <location evidence="1 7">Cell membrane</location>
        <topology evidence="1 7">Multi-pass membrane protein</topology>
    </subcellularLocation>
</comment>
<organism evidence="9 10">
    <name type="scientific">Microbacterium alkaliflavum</name>
    <dbReference type="NCBI Taxonomy" id="3248839"/>
    <lineage>
        <taxon>Bacteria</taxon>
        <taxon>Bacillati</taxon>
        <taxon>Actinomycetota</taxon>
        <taxon>Actinomycetes</taxon>
        <taxon>Micrococcales</taxon>
        <taxon>Microbacteriaceae</taxon>
        <taxon>Microbacterium</taxon>
    </lineage>
</organism>
<evidence type="ECO:0000256" key="7">
    <source>
        <dbReference type="RuleBase" id="RU363032"/>
    </source>
</evidence>
<keyword evidence="2 7" id="KW-0813">Transport</keyword>
<comment type="caution">
    <text evidence="9">The sequence shown here is derived from an EMBL/GenBank/DDBJ whole genome shotgun (WGS) entry which is preliminary data.</text>
</comment>
<dbReference type="InterPro" id="IPR045621">
    <property type="entry name" value="BPD_transp_1_N"/>
</dbReference>